<reference evidence="1" key="1">
    <citation type="submission" date="2022-06" db="EMBL/GenBank/DDBJ databases">
        <title>Genome sequencing of Brevibacillus sp. BB3-R1.</title>
        <authorList>
            <person name="Heo J."/>
            <person name="Lee D."/>
            <person name="Won M."/>
            <person name="Han B.-H."/>
            <person name="Hong S.-B."/>
            <person name="Kwon S.-W."/>
        </authorList>
    </citation>
    <scope>NUCLEOTIDE SEQUENCE</scope>
    <source>
        <strain evidence="1">BB3-R1</strain>
    </source>
</reference>
<keyword evidence="2" id="KW-1185">Reference proteome</keyword>
<dbReference type="EMBL" id="CP098755">
    <property type="protein sequence ID" value="USG67035.1"/>
    <property type="molecule type" value="Genomic_DNA"/>
</dbReference>
<protein>
    <recommendedName>
        <fullName evidence="3">DUF4783 domain-containing protein</fullName>
    </recommendedName>
</protein>
<sequence length="141" mass="16023">MRQKKIPLLVALPLFLIIWLAVAQAYQSPERIVQDMIEKVQTGTGQELDLPQEDIETVRAFFQYASDQHLDSPVVEIKQLSRTQNEAQVGVSFHTVEYGTDNTIKAIHDGNLLFTLQKRTGLAWSVTEMKILKKMKKNTAP</sequence>
<name>A0ABY4WIQ4_9BACL</name>
<gene>
    <name evidence="1" type="ORF">NDK47_07020</name>
</gene>
<evidence type="ECO:0000313" key="2">
    <source>
        <dbReference type="Proteomes" id="UP001056500"/>
    </source>
</evidence>
<dbReference type="Proteomes" id="UP001056500">
    <property type="component" value="Chromosome"/>
</dbReference>
<proteinExistence type="predicted"/>
<evidence type="ECO:0000313" key="1">
    <source>
        <dbReference type="EMBL" id="USG67035.1"/>
    </source>
</evidence>
<accession>A0ABY4WIQ4</accession>
<dbReference type="RefSeq" id="WP_251874139.1">
    <property type="nucleotide sequence ID" value="NZ_CP098755.1"/>
</dbReference>
<evidence type="ECO:0008006" key="3">
    <source>
        <dbReference type="Google" id="ProtNLM"/>
    </source>
</evidence>
<organism evidence="1 2">
    <name type="scientific">Brevibacillus ruminantium</name>
    <dbReference type="NCBI Taxonomy" id="2950604"/>
    <lineage>
        <taxon>Bacteria</taxon>
        <taxon>Bacillati</taxon>
        <taxon>Bacillota</taxon>
        <taxon>Bacilli</taxon>
        <taxon>Bacillales</taxon>
        <taxon>Paenibacillaceae</taxon>
        <taxon>Brevibacillus</taxon>
    </lineage>
</organism>